<dbReference type="InterPro" id="IPR000522">
    <property type="entry name" value="ABC_transptr_permease_BtuC"/>
</dbReference>
<evidence type="ECO:0000256" key="2">
    <source>
        <dbReference type="ARBA" id="ARBA00007935"/>
    </source>
</evidence>
<proteinExistence type="inferred from homology"/>
<keyword evidence="7 8" id="KW-0472">Membrane</keyword>
<comment type="subcellular location">
    <subcellularLocation>
        <location evidence="1">Cell membrane</location>
        <topology evidence="1">Multi-pass membrane protein</topology>
    </subcellularLocation>
</comment>
<evidence type="ECO:0000256" key="7">
    <source>
        <dbReference type="ARBA" id="ARBA00023136"/>
    </source>
</evidence>
<dbReference type="Pfam" id="PF01032">
    <property type="entry name" value="FecCD"/>
    <property type="match status" value="1"/>
</dbReference>
<feature type="transmembrane region" description="Helical" evidence="8">
    <location>
        <begin position="33"/>
        <end position="54"/>
    </location>
</feature>
<evidence type="ECO:0000256" key="6">
    <source>
        <dbReference type="ARBA" id="ARBA00022989"/>
    </source>
</evidence>
<keyword evidence="4" id="KW-1003">Cell membrane</keyword>
<evidence type="ECO:0000256" key="5">
    <source>
        <dbReference type="ARBA" id="ARBA00022692"/>
    </source>
</evidence>
<feature type="transmembrane region" description="Helical" evidence="8">
    <location>
        <begin position="118"/>
        <end position="136"/>
    </location>
</feature>
<dbReference type="SUPFAM" id="SSF81345">
    <property type="entry name" value="ABC transporter involved in vitamin B12 uptake, BtuC"/>
    <property type="match status" value="1"/>
</dbReference>
<dbReference type="PANTHER" id="PTHR30472:SF24">
    <property type="entry name" value="FERRIC ENTEROBACTIN TRANSPORT SYSTEM PERMEASE PROTEIN FEPG"/>
    <property type="match status" value="1"/>
</dbReference>
<accession>A0ABY5L4P6</accession>
<name>A0ABY5L4P6_9CELL</name>
<evidence type="ECO:0000256" key="4">
    <source>
        <dbReference type="ARBA" id="ARBA00022475"/>
    </source>
</evidence>
<dbReference type="RefSeq" id="WP_227568344.1">
    <property type="nucleotide sequence ID" value="NZ_CP101988.1"/>
</dbReference>
<protein>
    <submittedName>
        <fullName evidence="9">Iron chelate uptake ABC transporter family permease subunit</fullName>
    </submittedName>
</protein>
<keyword evidence="10" id="KW-1185">Reference proteome</keyword>
<feature type="transmembrane region" description="Helical" evidence="8">
    <location>
        <begin position="214"/>
        <end position="234"/>
    </location>
</feature>
<reference evidence="9 10" key="1">
    <citation type="submission" date="2022-07" db="EMBL/GenBank/DDBJ databases">
        <title>Novel species in genus cellulomonas.</title>
        <authorList>
            <person name="Ye L."/>
        </authorList>
    </citation>
    <scope>NUCLEOTIDE SEQUENCE [LARGE SCALE GENOMIC DNA]</scope>
    <source>
        <strain evidence="10">zg-Y338</strain>
    </source>
</reference>
<organism evidence="9 10">
    <name type="scientific">Cellulomonas chengniuliangii</name>
    <dbReference type="NCBI Taxonomy" id="2968084"/>
    <lineage>
        <taxon>Bacteria</taxon>
        <taxon>Bacillati</taxon>
        <taxon>Actinomycetota</taxon>
        <taxon>Actinomycetes</taxon>
        <taxon>Micrococcales</taxon>
        <taxon>Cellulomonadaceae</taxon>
        <taxon>Cellulomonas</taxon>
    </lineage>
</organism>
<keyword evidence="5 8" id="KW-0812">Transmembrane</keyword>
<feature type="transmembrane region" description="Helical" evidence="8">
    <location>
        <begin position="142"/>
        <end position="160"/>
    </location>
</feature>
<evidence type="ECO:0000313" key="9">
    <source>
        <dbReference type="EMBL" id="UUI75563.1"/>
    </source>
</evidence>
<evidence type="ECO:0000256" key="8">
    <source>
        <dbReference type="SAM" id="Phobius"/>
    </source>
</evidence>
<comment type="similarity">
    <text evidence="2">Belongs to the binding-protein-dependent transport system permease family. FecCD subfamily.</text>
</comment>
<dbReference type="InterPro" id="IPR037294">
    <property type="entry name" value="ABC_BtuC-like"/>
</dbReference>
<evidence type="ECO:0000313" key="10">
    <source>
        <dbReference type="Proteomes" id="UP001316189"/>
    </source>
</evidence>
<keyword evidence="6 8" id="KW-1133">Transmembrane helix</keyword>
<feature type="transmembrane region" description="Helical" evidence="8">
    <location>
        <begin position="261"/>
        <end position="282"/>
    </location>
</feature>
<dbReference type="CDD" id="cd06550">
    <property type="entry name" value="TM_ABC_iron-siderophores_like"/>
    <property type="match status" value="1"/>
</dbReference>
<dbReference type="PANTHER" id="PTHR30472">
    <property type="entry name" value="FERRIC ENTEROBACTIN TRANSPORT SYSTEM PERMEASE PROTEIN"/>
    <property type="match status" value="1"/>
</dbReference>
<dbReference type="Gene3D" id="1.10.3470.10">
    <property type="entry name" value="ABC transporter involved in vitamin B12 uptake, BtuC"/>
    <property type="match status" value="1"/>
</dbReference>
<dbReference type="Proteomes" id="UP001316189">
    <property type="component" value="Chromosome"/>
</dbReference>
<feature type="transmembrane region" description="Helical" evidence="8">
    <location>
        <begin position="88"/>
        <end position="106"/>
    </location>
</feature>
<feature type="transmembrane region" description="Helical" evidence="8">
    <location>
        <begin position="327"/>
        <end position="348"/>
    </location>
</feature>
<dbReference type="EMBL" id="CP101988">
    <property type="protein sequence ID" value="UUI75563.1"/>
    <property type="molecule type" value="Genomic_DNA"/>
</dbReference>
<feature type="transmembrane region" description="Helical" evidence="8">
    <location>
        <begin position="302"/>
        <end position="320"/>
    </location>
</feature>
<gene>
    <name evidence="9" type="ORF">NP064_01130</name>
</gene>
<evidence type="ECO:0000256" key="3">
    <source>
        <dbReference type="ARBA" id="ARBA00022448"/>
    </source>
</evidence>
<evidence type="ECO:0000256" key="1">
    <source>
        <dbReference type="ARBA" id="ARBA00004651"/>
    </source>
</evidence>
<feature type="transmembrane region" description="Helical" evidence="8">
    <location>
        <begin position="172"/>
        <end position="194"/>
    </location>
</feature>
<keyword evidence="3" id="KW-0813">Transport</keyword>
<sequence>MTATLTRPAAPSGDHVPVLRLGALGALHWRRRAVLVCLAMLAVGLIASLLTVTVGELGIPLRELPDVLAGNGSRAQEWVLRANRLPRLLVGALAGAAFGVAGAIFQSVTRNPLGSPDVIGLGAGAAAGAAAAALVWPGIVPVAVGALIGAGVAIGAVYVGSGRGFAAPYRMVVTGIAVGAMALAFVQLALARATHEDAFAMSAWLNGSLASRRWSDVTLIAAALVVLIPMALLLTRRLQLVEMGDDAATGLGVDPTRTRNLAVGVAVLLTAAAVTVSGPVAFVALTSPQIARRLTRSTGPGMVAAACTGATVLVVADLIAQRLPFGVQYPVGVVTAALGGVYLAILLIREWRRGAV</sequence>